<evidence type="ECO:0000313" key="1">
    <source>
        <dbReference type="EMBL" id="OLY82136.1"/>
    </source>
</evidence>
<keyword evidence="2" id="KW-1185">Reference proteome</keyword>
<comment type="caution">
    <text evidence="1">The sequence shown here is derived from an EMBL/GenBank/DDBJ whole genome shotgun (WGS) entry which is preliminary data.</text>
</comment>
<dbReference type="EMBL" id="LSSL01001872">
    <property type="protein sequence ID" value="OLY82136.1"/>
    <property type="molecule type" value="Genomic_DNA"/>
</dbReference>
<reference evidence="1 2" key="1">
    <citation type="journal article" date="2016" name="Mol. Biol. Evol.">
        <title>Genome-Wide Survey of Gut Fungi (Harpellales) Reveals the First Horizontally Transferred Ubiquitin Gene from a Mosquito Host.</title>
        <authorList>
            <person name="Wang Y."/>
            <person name="White M.M."/>
            <person name="Kvist S."/>
            <person name="Moncalvo J.M."/>
        </authorList>
    </citation>
    <scope>NUCLEOTIDE SEQUENCE [LARGE SCALE GENOMIC DNA]</scope>
    <source>
        <strain evidence="1 2">ALG-7-W6</strain>
    </source>
</reference>
<sequence>MVDSSAHLGGAIVGIS</sequence>
<name>A0A1R0GZ22_9FUNG</name>
<proteinExistence type="predicted"/>
<organism evidence="1 2">
    <name type="scientific">Smittium mucronatum</name>
    <dbReference type="NCBI Taxonomy" id="133383"/>
    <lineage>
        <taxon>Eukaryota</taxon>
        <taxon>Fungi</taxon>
        <taxon>Fungi incertae sedis</taxon>
        <taxon>Zoopagomycota</taxon>
        <taxon>Kickxellomycotina</taxon>
        <taxon>Harpellomycetes</taxon>
        <taxon>Harpellales</taxon>
        <taxon>Legeriomycetaceae</taxon>
        <taxon>Smittium</taxon>
    </lineage>
</organism>
<dbReference type="Proteomes" id="UP000187455">
    <property type="component" value="Unassembled WGS sequence"/>
</dbReference>
<protein>
    <submittedName>
        <fullName evidence="1">Uncharacterized protein</fullName>
    </submittedName>
</protein>
<feature type="non-terminal residue" evidence="1">
    <location>
        <position position="16"/>
    </location>
</feature>
<dbReference type="AlphaFoldDB" id="A0A1R0GZ22"/>
<evidence type="ECO:0000313" key="2">
    <source>
        <dbReference type="Proteomes" id="UP000187455"/>
    </source>
</evidence>
<gene>
    <name evidence="1" type="ORF">AYI68_g3747</name>
</gene>
<accession>A0A1R0GZ22</accession>